<dbReference type="Proteomes" id="UP000017548">
    <property type="component" value="Unassembled WGS sequence"/>
</dbReference>
<comment type="caution">
    <text evidence="1">The sequence shown here is derived from an EMBL/GenBank/DDBJ whole genome shotgun (WGS) entry which is preliminary data.</text>
</comment>
<keyword evidence="2" id="KW-1185">Reference proteome</keyword>
<reference evidence="1 2" key="1">
    <citation type="journal article" date="2013" name="Genome Announc.">
        <title>Draft Genome Sequence of Shewanella decolorationis S12, a Dye-Degrading Bacterium Isolated from a Wastewater Treatment Plant.</title>
        <authorList>
            <person name="Xu M."/>
            <person name="Fang Y."/>
            <person name="Liu J."/>
            <person name="Chen X."/>
            <person name="Sun G."/>
            <person name="Guo J."/>
            <person name="Hua Z."/>
            <person name="Tu Q."/>
            <person name="Wu L."/>
            <person name="Zhou J."/>
            <person name="Liu X."/>
        </authorList>
    </citation>
    <scope>NUCLEOTIDE SEQUENCE [LARGE SCALE GENOMIC DNA]</scope>
    <source>
        <strain evidence="1 2">S12</strain>
    </source>
</reference>
<organism evidence="1 2">
    <name type="scientific">Shewanella decolorationis S12</name>
    <dbReference type="NCBI Taxonomy" id="1353536"/>
    <lineage>
        <taxon>Bacteria</taxon>
        <taxon>Pseudomonadati</taxon>
        <taxon>Pseudomonadota</taxon>
        <taxon>Gammaproteobacteria</taxon>
        <taxon>Alteromonadales</taxon>
        <taxon>Shewanellaceae</taxon>
        <taxon>Shewanella</taxon>
    </lineage>
</organism>
<proteinExistence type="predicted"/>
<evidence type="ECO:0000313" key="2">
    <source>
        <dbReference type="Proteomes" id="UP000017548"/>
    </source>
</evidence>
<gene>
    <name evidence="1" type="ORF">SHD_3068</name>
</gene>
<sequence>MGKGLKSHAFVFIEGSSIFIIAHPYEDLFADVSQ</sequence>
<evidence type="ECO:0000313" key="1">
    <source>
        <dbReference type="EMBL" id="ESE40316.1"/>
    </source>
</evidence>
<name>A0ABP2Z0Z1_9GAMM</name>
<protein>
    <submittedName>
        <fullName evidence="1">Uncharacterized protein</fullName>
    </submittedName>
</protein>
<dbReference type="EMBL" id="AXZL01000072">
    <property type="protein sequence ID" value="ESE40316.1"/>
    <property type="molecule type" value="Genomic_DNA"/>
</dbReference>
<accession>A0ABP2Z0Z1</accession>